<keyword evidence="3" id="KW-1185">Reference proteome</keyword>
<evidence type="ECO:0000256" key="1">
    <source>
        <dbReference type="SAM" id="MobiDB-lite"/>
    </source>
</evidence>
<accession>A0AAV4UME5</accession>
<evidence type="ECO:0000313" key="2">
    <source>
        <dbReference type="EMBL" id="GIY59035.1"/>
    </source>
</evidence>
<protein>
    <submittedName>
        <fullName evidence="2">Uncharacterized protein</fullName>
    </submittedName>
</protein>
<dbReference type="AlphaFoldDB" id="A0AAV4UME5"/>
<dbReference type="EMBL" id="BPLR01013147">
    <property type="protein sequence ID" value="GIY59035.1"/>
    <property type="molecule type" value="Genomic_DNA"/>
</dbReference>
<proteinExistence type="predicted"/>
<gene>
    <name evidence="2" type="ORF">CEXT_473831</name>
</gene>
<comment type="caution">
    <text evidence="2">The sequence shown here is derived from an EMBL/GenBank/DDBJ whole genome shotgun (WGS) entry which is preliminary data.</text>
</comment>
<name>A0AAV4UME5_CAEEX</name>
<feature type="compositionally biased region" description="Polar residues" evidence="1">
    <location>
        <begin position="1"/>
        <end position="13"/>
    </location>
</feature>
<evidence type="ECO:0000313" key="3">
    <source>
        <dbReference type="Proteomes" id="UP001054945"/>
    </source>
</evidence>
<reference evidence="2 3" key="1">
    <citation type="submission" date="2021-06" db="EMBL/GenBank/DDBJ databases">
        <title>Caerostris extrusa draft genome.</title>
        <authorList>
            <person name="Kono N."/>
            <person name="Arakawa K."/>
        </authorList>
    </citation>
    <scope>NUCLEOTIDE SEQUENCE [LARGE SCALE GENOMIC DNA]</scope>
</reference>
<dbReference type="Proteomes" id="UP001054945">
    <property type="component" value="Unassembled WGS sequence"/>
</dbReference>
<feature type="region of interest" description="Disordered" evidence="1">
    <location>
        <begin position="1"/>
        <end position="37"/>
    </location>
</feature>
<organism evidence="2 3">
    <name type="scientific">Caerostris extrusa</name>
    <name type="common">Bark spider</name>
    <name type="synonym">Caerostris bankana</name>
    <dbReference type="NCBI Taxonomy" id="172846"/>
    <lineage>
        <taxon>Eukaryota</taxon>
        <taxon>Metazoa</taxon>
        <taxon>Ecdysozoa</taxon>
        <taxon>Arthropoda</taxon>
        <taxon>Chelicerata</taxon>
        <taxon>Arachnida</taxon>
        <taxon>Araneae</taxon>
        <taxon>Araneomorphae</taxon>
        <taxon>Entelegynae</taxon>
        <taxon>Araneoidea</taxon>
        <taxon>Araneidae</taxon>
        <taxon>Caerostris</taxon>
    </lineage>
</organism>
<sequence>MYGHESWSTISSCTRHRFGKSPTSLGIRHKSDTSVPYPNPVNLIKNNADKQQGISASIQKNSQGLDCRTTMQLALLKAKDL</sequence>